<dbReference type="RefSeq" id="WP_175482128.1">
    <property type="nucleotide sequence ID" value="NZ_FOCE01000009.1"/>
</dbReference>
<evidence type="ECO:0000313" key="1">
    <source>
        <dbReference type="EMBL" id="SEN94838.1"/>
    </source>
</evidence>
<organism evidence="1 2">
    <name type="scientific">Gemmobacter aquatilis</name>
    <dbReference type="NCBI Taxonomy" id="933059"/>
    <lineage>
        <taxon>Bacteria</taxon>
        <taxon>Pseudomonadati</taxon>
        <taxon>Pseudomonadota</taxon>
        <taxon>Alphaproteobacteria</taxon>
        <taxon>Rhodobacterales</taxon>
        <taxon>Paracoccaceae</taxon>
        <taxon>Gemmobacter</taxon>
    </lineage>
</organism>
<dbReference type="EMBL" id="FOCE01000009">
    <property type="protein sequence ID" value="SEN94838.1"/>
    <property type="molecule type" value="Genomic_DNA"/>
</dbReference>
<evidence type="ECO:0008006" key="3">
    <source>
        <dbReference type="Google" id="ProtNLM"/>
    </source>
</evidence>
<dbReference type="Proteomes" id="UP000198761">
    <property type="component" value="Unassembled WGS sequence"/>
</dbReference>
<dbReference type="STRING" id="933059.SAMN04488103_109162"/>
<name>A0A1H8KR24_9RHOB</name>
<accession>A0A1H8KR24</accession>
<reference evidence="1 2" key="1">
    <citation type="submission" date="2016-10" db="EMBL/GenBank/DDBJ databases">
        <authorList>
            <person name="de Groot N.N."/>
        </authorList>
    </citation>
    <scope>NUCLEOTIDE SEQUENCE [LARGE SCALE GENOMIC DNA]</scope>
    <source>
        <strain evidence="1 2">DSM 3857</strain>
    </source>
</reference>
<proteinExistence type="predicted"/>
<sequence>MTTTQQIDALTEALKSIRDDAHLMMTGRTSLLGKIERTVDAALAAVQAPAEAENTKSLQQRAHEWAIACFGADIAADKTERTHRFVEEALELAQACGCSKGEVSQLVDYVFARDQGVVITEVGDVLNTIAMLCTAHRINMEDAGHAGLDRCWANIEKTRAKRATKPDIGPLPEAPAEMEPVAVKVKPLVWVDGEATDHITAGDYNIYYRDHKYWLYFWGVILAPSHLTLAEAQAAAWHHHQIRIISSLDSVSEEIMQDAAPAPNTSSKIMRGEFIERYCKYFDQRTQRYMRGTNYKNMGCDYLTAIESIKSNAEWAWNDNGGRDGRSPEDCAEESLQDWEIDWVDESTVPEHCRTKPTAPTVQDAAGVPEVAAAENFSDCDRRSEQVGADLPAKASGCMDRLRRALRAIAGGEG</sequence>
<evidence type="ECO:0000313" key="2">
    <source>
        <dbReference type="Proteomes" id="UP000198761"/>
    </source>
</evidence>
<dbReference type="AlphaFoldDB" id="A0A1H8KR24"/>
<keyword evidence="2" id="KW-1185">Reference proteome</keyword>
<protein>
    <recommendedName>
        <fullName evidence="3">MazG nucleotide pyrophosphohydrolase domain-containing protein</fullName>
    </recommendedName>
</protein>
<dbReference type="SUPFAM" id="SSF101386">
    <property type="entry name" value="all-alpha NTP pyrophosphatases"/>
    <property type="match status" value="1"/>
</dbReference>
<gene>
    <name evidence="1" type="ORF">SAMN04488103_109162</name>
</gene>